<feature type="coiled-coil region" evidence="1">
    <location>
        <begin position="93"/>
        <end position="164"/>
    </location>
</feature>
<dbReference type="PANTHER" id="PTHR10104">
    <property type="entry name" value="STATHMIN"/>
    <property type="match status" value="1"/>
</dbReference>
<dbReference type="RefSeq" id="XP_022246514.1">
    <property type="nucleotide sequence ID" value="XM_022390806.1"/>
</dbReference>
<dbReference type="Pfam" id="PF00836">
    <property type="entry name" value="Stathmin"/>
    <property type="match status" value="2"/>
</dbReference>
<evidence type="ECO:0000256" key="1">
    <source>
        <dbReference type="SAM" id="Coils"/>
    </source>
</evidence>
<dbReference type="Gene3D" id="6.10.280.30">
    <property type="match status" value="3"/>
</dbReference>
<evidence type="ECO:0000313" key="3">
    <source>
        <dbReference type="RefSeq" id="XP_022246514.1"/>
    </source>
</evidence>
<dbReference type="Proteomes" id="UP000694941">
    <property type="component" value="Unplaced"/>
</dbReference>
<proteinExistence type="predicted"/>
<feature type="coiled-coil region" evidence="1">
    <location>
        <begin position="209"/>
        <end position="276"/>
    </location>
</feature>
<sequence>MVGTSLMVEVVRSSILQCFCRACHASAIEKPRPSPPTQGIANTQPNKMVRLATEVRATEQSKGGMKYELVLADPADVAPPCLASSPPKTSMSVEDIENKLKAAEERRQSLEAQKLNQLNEKRSKELEALQKKEEYNAVFKQAARNSLEQKMEANKENREAIIKSIQEKSRERLSRGEEIRKSLDAQTQEILTNIQKKIESATEAREAQISALRERLREHDKRISEVRQQMSAQVDDLRDRCQKKLELAQEKRDGIFKVLQEKLQEHERHAEEVRLNKAQNITGVTSG</sequence>
<dbReference type="SUPFAM" id="SSF101494">
    <property type="entry name" value="Stathmin"/>
    <property type="match status" value="2"/>
</dbReference>
<name>A0ABM1SSA8_LIMPO</name>
<dbReference type="PRINTS" id="PR00345">
    <property type="entry name" value="STATHMIN"/>
</dbReference>
<dbReference type="PANTHER" id="PTHR10104:SF1">
    <property type="entry name" value="STATHMIN, ISOFORM D"/>
    <property type="match status" value="1"/>
</dbReference>
<keyword evidence="1" id="KW-0175">Coiled coil</keyword>
<protein>
    <submittedName>
        <fullName evidence="3">Reticulocyte-binding protein 2 homolog a-like isoform X4</fullName>
    </submittedName>
</protein>
<dbReference type="InterPro" id="IPR036002">
    <property type="entry name" value="Stathmin_sf"/>
</dbReference>
<accession>A0ABM1SSA8</accession>
<dbReference type="InterPro" id="IPR000956">
    <property type="entry name" value="Stathmin_fam"/>
</dbReference>
<keyword evidence="2" id="KW-1185">Reference proteome</keyword>
<evidence type="ECO:0000313" key="2">
    <source>
        <dbReference type="Proteomes" id="UP000694941"/>
    </source>
</evidence>
<reference evidence="3" key="1">
    <citation type="submission" date="2025-08" db="UniProtKB">
        <authorList>
            <consortium name="RefSeq"/>
        </authorList>
    </citation>
    <scope>IDENTIFICATION</scope>
    <source>
        <tissue evidence="3">Muscle</tissue>
    </source>
</reference>
<dbReference type="GeneID" id="106463333"/>
<organism evidence="2 3">
    <name type="scientific">Limulus polyphemus</name>
    <name type="common">Atlantic horseshoe crab</name>
    <dbReference type="NCBI Taxonomy" id="6850"/>
    <lineage>
        <taxon>Eukaryota</taxon>
        <taxon>Metazoa</taxon>
        <taxon>Ecdysozoa</taxon>
        <taxon>Arthropoda</taxon>
        <taxon>Chelicerata</taxon>
        <taxon>Merostomata</taxon>
        <taxon>Xiphosura</taxon>
        <taxon>Limulidae</taxon>
        <taxon>Limulus</taxon>
    </lineage>
</organism>
<dbReference type="PROSITE" id="PS51663">
    <property type="entry name" value="STATHMIN_3"/>
    <property type="match status" value="1"/>
</dbReference>
<gene>
    <name evidence="3" type="primary">LOC106463333</name>
</gene>